<dbReference type="SUPFAM" id="SSF50978">
    <property type="entry name" value="WD40 repeat-like"/>
    <property type="match status" value="1"/>
</dbReference>
<protein>
    <submittedName>
        <fullName evidence="1">Uncharacterized protein</fullName>
    </submittedName>
</protein>
<dbReference type="GO" id="GO:0007019">
    <property type="term" value="P:microtubule depolymerization"/>
    <property type="evidence" value="ECO:0007669"/>
    <property type="project" value="TreeGrafter"/>
</dbReference>
<gene>
    <name evidence="1" type="ORF">MERR_LOCUS48875</name>
</gene>
<dbReference type="PANTHER" id="PTHR19845">
    <property type="entry name" value="KATANIN P80 SUBUNIT"/>
    <property type="match status" value="1"/>
</dbReference>
<dbReference type="InterPro" id="IPR036322">
    <property type="entry name" value="WD40_repeat_dom_sf"/>
</dbReference>
<dbReference type="GO" id="GO:0008352">
    <property type="term" value="C:katanin complex"/>
    <property type="evidence" value="ECO:0007669"/>
    <property type="project" value="TreeGrafter"/>
</dbReference>
<dbReference type="PANTHER" id="PTHR19845:SF0">
    <property type="entry name" value="KATANIN P80 WD40 REPEAT-CONTAINING SUBUNIT B1"/>
    <property type="match status" value="1"/>
</dbReference>
<reference evidence="1" key="1">
    <citation type="submission" date="2020-01" db="EMBL/GenBank/DDBJ databases">
        <authorList>
            <person name="Mishra B."/>
        </authorList>
    </citation>
    <scope>NUCLEOTIDE SEQUENCE [LARGE SCALE GENOMIC DNA]</scope>
</reference>
<organism evidence="1 2">
    <name type="scientific">Microthlaspi erraticum</name>
    <dbReference type="NCBI Taxonomy" id="1685480"/>
    <lineage>
        <taxon>Eukaryota</taxon>
        <taxon>Viridiplantae</taxon>
        <taxon>Streptophyta</taxon>
        <taxon>Embryophyta</taxon>
        <taxon>Tracheophyta</taxon>
        <taxon>Spermatophyta</taxon>
        <taxon>Magnoliopsida</taxon>
        <taxon>eudicotyledons</taxon>
        <taxon>Gunneridae</taxon>
        <taxon>Pentapetalae</taxon>
        <taxon>rosids</taxon>
        <taxon>malvids</taxon>
        <taxon>Brassicales</taxon>
        <taxon>Brassicaceae</taxon>
        <taxon>Coluteocarpeae</taxon>
        <taxon>Microthlaspi</taxon>
    </lineage>
</organism>
<dbReference type="AlphaFoldDB" id="A0A6D2LA66"/>
<keyword evidence="2" id="KW-1185">Reference proteome</keyword>
<evidence type="ECO:0000313" key="1">
    <source>
        <dbReference type="EMBL" id="CAA7061639.1"/>
    </source>
</evidence>
<name>A0A6D2LA66_9BRAS</name>
<sequence length="163" mass="18791">MGGLKIVKSKRRSRLERNVWRYRIHPRWSLGCIWRRRQCCQGCLNQLWYWIAGKLLHELKSLDFHPHEYLLATGSADKTVKFGDLETFKLIGSGGAETSKALPTHKNEHPQETVKKKTEYLARKMYLPLKGCGFVSSEGLIGSEILELFDPNSFFPYAIHLGK</sequence>
<evidence type="ECO:0000313" key="2">
    <source>
        <dbReference type="Proteomes" id="UP000467841"/>
    </source>
</evidence>
<dbReference type="Proteomes" id="UP000467841">
    <property type="component" value="Unassembled WGS sequence"/>
</dbReference>
<comment type="caution">
    <text evidence="1">The sequence shown here is derived from an EMBL/GenBank/DDBJ whole genome shotgun (WGS) entry which is preliminary data.</text>
</comment>
<dbReference type="EMBL" id="CACVBM020001884">
    <property type="protein sequence ID" value="CAA7061639.1"/>
    <property type="molecule type" value="Genomic_DNA"/>
</dbReference>
<dbReference type="Gene3D" id="2.130.10.10">
    <property type="entry name" value="YVTN repeat-like/Quinoprotein amine dehydrogenase"/>
    <property type="match status" value="1"/>
</dbReference>
<accession>A0A6D2LA66</accession>
<dbReference type="InterPro" id="IPR015943">
    <property type="entry name" value="WD40/YVTN_repeat-like_dom_sf"/>
</dbReference>
<proteinExistence type="predicted"/>
<dbReference type="OrthoDB" id="538223at2759"/>